<dbReference type="Proteomes" id="UP000001568">
    <property type="component" value="Chromosome 16"/>
</dbReference>
<dbReference type="AlphaFoldDB" id="A4S8U7"/>
<dbReference type="InterPro" id="IPR059157">
    <property type="entry name" value="WDR36-Utp21_N"/>
</dbReference>
<feature type="region of interest" description="Disordered" evidence="2">
    <location>
        <begin position="765"/>
        <end position="785"/>
    </location>
</feature>
<feature type="repeat" description="WD" evidence="1">
    <location>
        <begin position="283"/>
        <end position="314"/>
    </location>
</feature>
<feature type="domain" description="WDR36/Utp21 N-terminal" evidence="4">
    <location>
        <begin position="32"/>
        <end position="317"/>
    </location>
</feature>
<dbReference type="InterPro" id="IPR007319">
    <property type="entry name" value="WDR36/Utp21_C"/>
</dbReference>
<dbReference type="PROSITE" id="PS50082">
    <property type="entry name" value="WD_REPEATS_2"/>
    <property type="match status" value="2"/>
</dbReference>
<keyword evidence="1" id="KW-0853">WD repeat</keyword>
<dbReference type="EMBL" id="CP000596">
    <property type="protein sequence ID" value="ABP00114.1"/>
    <property type="molecule type" value="Genomic_DNA"/>
</dbReference>
<dbReference type="PANTHER" id="PTHR22840:SF12">
    <property type="entry name" value="WD REPEAT-CONTAINING PROTEIN 36"/>
    <property type="match status" value="1"/>
</dbReference>
<dbReference type="InterPro" id="IPR001680">
    <property type="entry name" value="WD40_rpt"/>
</dbReference>
<dbReference type="PANTHER" id="PTHR22840">
    <property type="entry name" value="WD REPEAT-CONTAINING PROTEIN 36"/>
    <property type="match status" value="1"/>
</dbReference>
<dbReference type="Pfam" id="PF04192">
    <property type="entry name" value="Utp21"/>
    <property type="match status" value="1"/>
</dbReference>
<evidence type="ECO:0000256" key="1">
    <source>
        <dbReference type="PROSITE-ProRule" id="PRU00221"/>
    </source>
</evidence>
<dbReference type="eggNOG" id="KOG1539">
    <property type="taxonomic scope" value="Eukaryota"/>
</dbReference>
<dbReference type="GO" id="GO:0006364">
    <property type="term" value="P:rRNA processing"/>
    <property type="evidence" value="ECO:0007669"/>
    <property type="project" value="InterPro"/>
</dbReference>
<keyword evidence="6" id="KW-1185">Reference proteome</keyword>
<dbReference type="KEGG" id="olu:OSTLU_37792"/>
<reference evidence="5 6" key="1">
    <citation type="journal article" date="2007" name="Proc. Natl. Acad. Sci. U.S.A.">
        <title>The tiny eukaryote Ostreococcus provides genomic insights into the paradox of plankton speciation.</title>
        <authorList>
            <person name="Palenik B."/>
            <person name="Grimwood J."/>
            <person name="Aerts A."/>
            <person name="Rouze P."/>
            <person name="Salamov A."/>
            <person name="Putnam N."/>
            <person name="Dupont C."/>
            <person name="Jorgensen R."/>
            <person name="Derelle E."/>
            <person name="Rombauts S."/>
            <person name="Zhou K."/>
            <person name="Otillar R."/>
            <person name="Merchant S.S."/>
            <person name="Podell S."/>
            <person name="Gaasterland T."/>
            <person name="Napoli C."/>
            <person name="Gendler K."/>
            <person name="Manuell A."/>
            <person name="Tai V."/>
            <person name="Vallon O."/>
            <person name="Piganeau G."/>
            <person name="Jancek S."/>
            <person name="Heijde M."/>
            <person name="Jabbari K."/>
            <person name="Bowler C."/>
            <person name="Lohr M."/>
            <person name="Robbens S."/>
            <person name="Werner G."/>
            <person name="Dubchak I."/>
            <person name="Pazour G.J."/>
            <person name="Ren Q."/>
            <person name="Paulsen I."/>
            <person name="Delwiche C."/>
            <person name="Schmutz J."/>
            <person name="Rokhsar D."/>
            <person name="Van de Peer Y."/>
            <person name="Moreau H."/>
            <person name="Grigoriev I.V."/>
        </authorList>
    </citation>
    <scope>NUCLEOTIDE SEQUENCE [LARGE SCALE GENOMIC DNA]</scope>
    <source>
        <strain evidence="5 6">CCE9901</strain>
    </source>
</reference>
<feature type="repeat" description="WD" evidence="1">
    <location>
        <begin position="489"/>
        <end position="523"/>
    </location>
</feature>
<evidence type="ECO:0000259" key="4">
    <source>
        <dbReference type="Pfam" id="PF25171"/>
    </source>
</evidence>
<feature type="compositionally biased region" description="Basic and acidic residues" evidence="2">
    <location>
        <begin position="765"/>
        <end position="784"/>
    </location>
</feature>
<organism evidence="5 6">
    <name type="scientific">Ostreococcus lucimarinus (strain CCE9901)</name>
    <dbReference type="NCBI Taxonomy" id="436017"/>
    <lineage>
        <taxon>Eukaryota</taxon>
        <taxon>Viridiplantae</taxon>
        <taxon>Chlorophyta</taxon>
        <taxon>Mamiellophyceae</taxon>
        <taxon>Mamiellales</taxon>
        <taxon>Bathycoccaceae</taxon>
        <taxon>Ostreococcus</taxon>
    </lineage>
</organism>
<dbReference type="STRING" id="436017.A4S8U7"/>
<dbReference type="GO" id="GO:0034388">
    <property type="term" value="C:Pwp2p-containing subcomplex of 90S preribosome"/>
    <property type="evidence" value="ECO:0007669"/>
    <property type="project" value="TreeGrafter"/>
</dbReference>
<dbReference type="Pfam" id="PF25171">
    <property type="entry name" value="Beta-prop_WDR36-Utp21_1st"/>
    <property type="match status" value="1"/>
</dbReference>
<protein>
    <submittedName>
        <fullName evidence="5">Uncharacterized protein</fullName>
    </submittedName>
</protein>
<proteinExistence type="predicted"/>
<name>A4S8U7_OSTLU</name>
<dbReference type="GO" id="GO:0032040">
    <property type="term" value="C:small-subunit processome"/>
    <property type="evidence" value="ECO:0007669"/>
    <property type="project" value="InterPro"/>
</dbReference>
<accession>A4S8U7</accession>
<dbReference type="Gramene" id="ABP00114">
    <property type="protein sequence ID" value="ABP00114"/>
    <property type="gene ID" value="OSTLU_37792"/>
</dbReference>
<evidence type="ECO:0000313" key="6">
    <source>
        <dbReference type="Proteomes" id="UP000001568"/>
    </source>
</evidence>
<dbReference type="SUPFAM" id="SSF50978">
    <property type="entry name" value="WD40 repeat-like"/>
    <property type="match status" value="1"/>
</dbReference>
<dbReference type="OrthoDB" id="10250769at2759"/>
<dbReference type="InterPro" id="IPR036322">
    <property type="entry name" value="WD40_repeat_dom_sf"/>
</dbReference>
<gene>
    <name evidence="5" type="ORF">OSTLU_37792</name>
</gene>
<dbReference type="HOGENOM" id="CLU_002774_2_0_1"/>
<evidence type="ECO:0000259" key="3">
    <source>
        <dbReference type="Pfam" id="PF04192"/>
    </source>
</evidence>
<dbReference type="Pfam" id="PF25168">
    <property type="entry name" value="Beta-prop_WDR36-Utp21_2nd"/>
    <property type="match status" value="1"/>
</dbReference>
<feature type="domain" description="WDR36/Utp21 C-terminal" evidence="3">
    <location>
        <begin position="703"/>
        <end position="927"/>
    </location>
</feature>
<dbReference type="OMA" id="CIYAWRA"/>
<dbReference type="SMART" id="SM00320">
    <property type="entry name" value="WD40"/>
    <property type="match status" value="10"/>
</dbReference>
<evidence type="ECO:0000256" key="2">
    <source>
        <dbReference type="SAM" id="MobiDB-lite"/>
    </source>
</evidence>
<sequence length="934" mass="103053">MALFAPYRALGLVNAQRGCALVVKRRGTETFVTVSAEDAFAVYDARKLTLVFRSARFATSDARGIGAMAVRKDYTFCAIGREIRCAKRLAECCEGLGRDDGSGHDARVTTLHAFGRHLASVDENGAVKMWDIDDDAMRARERAWALGARAMEMPRTFAATTVCHPDGYVDKLLFGSSDGRLALMNVRAGKLVHEFAGWGSAVTALENSPATDVVAVGLADGRVLLVNVLEDKVLFTLTPERGVKVTALAFRTDDQDDVLCVGDETGRVTVWDLEKRSLRTLIVQCHEGPVVSLKFLDGQPVMVSSGFDNTLKEWIFDREDGDARLLRFRAGHSKPPTSVSFYGEGKKLLAAGSDRTLRFFHAFRDQQNIELSQKNVSKRAKKIGVAEEELKLSPVTKMAWGELRERDWANVVTAHEGSNKAYTWRISKGALGEHILQCPKDDGKCEVKSVAISACGNFAFLGAANGAIHRFNLQSGAHRGAFERGKLRVAAHDGEVTCIQAHCANRSVVTAGVDGMIRVWKFSELKIDLEIDVGCGVRCGHLHEDSLLVVGCADKHVRVYDTMTGKRVRTFKPRGQENEAGDITSVQISENGKWIFVLDTTGTIRVYDIPAARLIQHMILGADKVTAMSFSPRMDFLATVHENRVGLYLWVNMPMFDYDTKLAYGRKVSIALPRKHAESDADGGHRNLQELEEYFKEMATGPKQIAPGMITLAMMPQTQIEMLLNLETVQAKSKVKTDDKEPELAPFFLPTAAASDDVRRSVFDPARESELNAKDDTGDDDSKAPKSRILRQGADLAGASATPLLTLILRGERSEDYTEALEFLKNASIHVVDAELRSLGPWDHKFMSEDDVKTLRSAIKFFTAAIASGMYYEMVNAQLNVFLNVHTTAIMQSSALVDECHALREAMHKSYSRIDDLFNEIRCTLSFHIGDAGV</sequence>
<dbReference type="InterPro" id="IPR015943">
    <property type="entry name" value="WD40/YVTN_repeat-like_dom_sf"/>
</dbReference>
<dbReference type="RefSeq" id="XP_001421820.1">
    <property type="nucleotide sequence ID" value="XM_001421783.1"/>
</dbReference>
<dbReference type="PROSITE" id="PS50294">
    <property type="entry name" value="WD_REPEATS_REGION"/>
    <property type="match status" value="1"/>
</dbReference>
<dbReference type="GeneID" id="5005993"/>
<dbReference type="Gene3D" id="2.130.10.10">
    <property type="entry name" value="YVTN repeat-like/Quinoprotein amine dehydrogenase"/>
    <property type="match status" value="2"/>
</dbReference>
<evidence type="ECO:0000313" key="5">
    <source>
        <dbReference type="EMBL" id="ABP00114.1"/>
    </source>
</evidence>